<dbReference type="GO" id="GO:0000921">
    <property type="term" value="P:septin ring assembly"/>
    <property type="evidence" value="ECO:0007669"/>
    <property type="project" value="InterPro"/>
</dbReference>
<evidence type="ECO:0000256" key="7">
    <source>
        <dbReference type="ARBA" id="ARBA00023306"/>
    </source>
</evidence>
<keyword evidence="3 8" id="KW-1133">Transmembrane helix</keyword>
<feature type="topological domain" description="Cytoplasmic" evidence="8">
    <location>
        <begin position="22"/>
        <end position="563"/>
    </location>
</feature>
<dbReference type="InterPro" id="IPR010379">
    <property type="entry name" value="EzrA"/>
</dbReference>
<dbReference type="HAMAP" id="MF_00728">
    <property type="entry name" value="EzrA"/>
    <property type="match status" value="1"/>
</dbReference>
<dbReference type="OrthoDB" id="1654473at2"/>
<comment type="similarity">
    <text evidence="8">Belongs to the EzrA family.</text>
</comment>
<reference evidence="9 10" key="1">
    <citation type="submission" date="2016-10" db="EMBL/GenBank/DDBJ databases">
        <title>Draft genome sequences of four alkaliphilic bacteria belonging to the Anaerobacillus genus.</title>
        <authorList>
            <person name="Bassil N.M."/>
            <person name="Lloyd J.R."/>
        </authorList>
    </citation>
    <scope>NUCLEOTIDE SEQUENCE [LARGE SCALE GENOMIC DNA]</scope>
    <source>
        <strain evidence="9 10">DSM 18345</strain>
    </source>
</reference>
<evidence type="ECO:0000256" key="5">
    <source>
        <dbReference type="ARBA" id="ARBA00023136"/>
    </source>
</evidence>
<evidence type="ECO:0000256" key="8">
    <source>
        <dbReference type="HAMAP-Rule" id="MF_00728"/>
    </source>
</evidence>
<organism evidence="9 10">
    <name type="scientific">Anaerobacillus alkalilacustris</name>
    <dbReference type="NCBI Taxonomy" id="393763"/>
    <lineage>
        <taxon>Bacteria</taxon>
        <taxon>Bacillati</taxon>
        <taxon>Bacillota</taxon>
        <taxon>Bacilli</taxon>
        <taxon>Bacillales</taxon>
        <taxon>Bacillaceae</taxon>
        <taxon>Anaerobacillus</taxon>
    </lineage>
</organism>
<comment type="function">
    <text evidence="8">Negative regulator of FtsZ ring formation; modulates the frequency and position of FtsZ ring formation. Inhibits FtsZ ring formation at polar sites. Interacts either with FtsZ or with one of its binding partners to promote depolymerization.</text>
</comment>
<gene>
    <name evidence="8" type="primary">ezrA</name>
    <name evidence="9" type="ORF">BKP37_13410</name>
</gene>
<evidence type="ECO:0000256" key="4">
    <source>
        <dbReference type="ARBA" id="ARBA00023054"/>
    </source>
</evidence>
<feature type="topological domain" description="Extracellular" evidence="8">
    <location>
        <begin position="1"/>
        <end position="2"/>
    </location>
</feature>
<dbReference type="NCBIfam" id="NF003413">
    <property type="entry name" value="PRK04778.1-7"/>
    <property type="match status" value="1"/>
</dbReference>
<keyword evidence="10" id="KW-1185">Reference proteome</keyword>
<keyword evidence="2 8" id="KW-0812">Transmembrane</keyword>
<keyword evidence="5 8" id="KW-0472">Membrane</keyword>
<dbReference type="AlphaFoldDB" id="A0A1S2LK17"/>
<dbReference type="GO" id="GO:0005940">
    <property type="term" value="C:septin ring"/>
    <property type="evidence" value="ECO:0007669"/>
    <property type="project" value="InterPro"/>
</dbReference>
<dbReference type="EMBL" id="MLQR01000031">
    <property type="protein sequence ID" value="OIJ12433.1"/>
    <property type="molecule type" value="Genomic_DNA"/>
</dbReference>
<keyword evidence="6 8" id="KW-0717">Septation</keyword>
<evidence type="ECO:0000256" key="3">
    <source>
        <dbReference type="ARBA" id="ARBA00022989"/>
    </source>
</evidence>
<evidence type="ECO:0000256" key="1">
    <source>
        <dbReference type="ARBA" id="ARBA00022618"/>
    </source>
</evidence>
<dbReference type="Pfam" id="PF06160">
    <property type="entry name" value="EzrA"/>
    <property type="match status" value="1"/>
</dbReference>
<comment type="subcellular location">
    <subcellularLocation>
        <location evidence="8">Cell membrane</location>
        <topology evidence="8">Single-pass membrane protein</topology>
    </subcellularLocation>
    <text evidence="8">Colocalized with FtsZ to the nascent septal site.</text>
</comment>
<sequence length="563" mass="65984">MQLVYGLLIIILAFIIYGVISRKKIYNEVDRLEAWKMQIMNKPVADEISKIKGLNMSGETESKFESWRNEWDDIITIKLPDLEEKLFDIEEAANKYRFVKAKNISIIIAEELTNIENIIQVMMADIKSLIQSEEENRQQIDEIRNFFNELKAHFSVNKGALGTTVCSFESRIKEIDKSFLFFEHATKEGNYFEASEILTMMKEEIVKEKWKIDETPKILVQIQKEIPSQIEELLQGIREMEEDGYILEHFSFKNDIQEIKKELKQLLNLVEEGDVEAVTSPVTGIYHTIDEIYDTLEQEVLAKQYVHYELYNIDEETKSLYEQFLELKNEVENVKLSYRIPEEDLKLTLKIEKQMKDQLNRLRVIEEIVFGYKQSYIDIKKSIEDYKEELVDRKSTLENCQQTLNALRKDELKAKETLKELRGKVHQGQRIIKKSNIPGLPEAILYKLDEAQASLSEANEKMEKIPLVIQEVNNAMELALENVNEVYNLITATVEQALTTERVIQYGNRFRSNNAYIHEELNKAEESFRNYQYEDSLEIALKAIETVDPNVLEKINSYFMEKV</sequence>
<dbReference type="GO" id="GO:0000917">
    <property type="term" value="P:division septum assembly"/>
    <property type="evidence" value="ECO:0007669"/>
    <property type="project" value="UniProtKB-KW"/>
</dbReference>
<evidence type="ECO:0000256" key="6">
    <source>
        <dbReference type="ARBA" id="ARBA00023210"/>
    </source>
</evidence>
<proteinExistence type="inferred from homology"/>
<evidence type="ECO:0000256" key="2">
    <source>
        <dbReference type="ARBA" id="ARBA00022692"/>
    </source>
</evidence>
<protein>
    <recommendedName>
        <fullName evidence="8">Septation ring formation regulator EzrA</fullName>
    </recommendedName>
</protein>
<comment type="caution">
    <text evidence="9">The sequence shown here is derived from an EMBL/GenBank/DDBJ whole genome shotgun (WGS) entry which is preliminary data.</text>
</comment>
<evidence type="ECO:0000313" key="10">
    <source>
        <dbReference type="Proteomes" id="UP000179524"/>
    </source>
</evidence>
<accession>A0A1S2LK17</accession>
<evidence type="ECO:0000313" key="9">
    <source>
        <dbReference type="EMBL" id="OIJ12433.1"/>
    </source>
</evidence>
<dbReference type="Proteomes" id="UP000179524">
    <property type="component" value="Unassembled WGS sequence"/>
</dbReference>
<keyword evidence="7 8" id="KW-0131">Cell cycle</keyword>
<dbReference type="GO" id="GO:0005886">
    <property type="term" value="C:plasma membrane"/>
    <property type="evidence" value="ECO:0007669"/>
    <property type="project" value="UniProtKB-SubCell"/>
</dbReference>
<dbReference type="RefSeq" id="WP_071310112.1">
    <property type="nucleotide sequence ID" value="NZ_MLQR01000031.1"/>
</dbReference>
<feature type="coiled-coil region" evidence="8">
    <location>
        <begin position="383"/>
        <end position="424"/>
    </location>
</feature>
<name>A0A1S2LK17_9BACI</name>
<keyword evidence="4 8" id="KW-0175">Coiled coil</keyword>
<keyword evidence="1 8" id="KW-0132">Cell division</keyword>
<keyword evidence="8" id="KW-1003">Cell membrane</keyword>